<sequence>MESRDGIIVRKPSAAEIESMGLSEWSTWSCEVSSFDWTYSDAEEAYVLEGVVVVTGLEEAVEITAGDLVFFPRGLSCQWDVKQAIKKVYRFL</sequence>
<evidence type="ECO:0000259" key="1">
    <source>
        <dbReference type="Pfam" id="PF05899"/>
    </source>
</evidence>
<dbReference type="EMBL" id="PGXC01000004">
    <property type="protein sequence ID" value="PKK90725.1"/>
    <property type="molecule type" value="Genomic_DNA"/>
</dbReference>
<dbReference type="InterPro" id="IPR014710">
    <property type="entry name" value="RmlC-like_jellyroll"/>
</dbReference>
<protein>
    <submittedName>
        <fullName evidence="2">Cupin</fullName>
    </submittedName>
</protein>
<evidence type="ECO:0000313" key="3">
    <source>
        <dbReference type="Proteomes" id="UP000233256"/>
    </source>
</evidence>
<dbReference type="Gene3D" id="2.60.120.10">
    <property type="entry name" value="Jelly Rolls"/>
    <property type="match status" value="1"/>
</dbReference>
<dbReference type="PANTHER" id="PTHR33271:SF22">
    <property type="entry name" value="OS04G0445200 PROTEIN"/>
    <property type="match status" value="1"/>
</dbReference>
<name>A0A2N1PQV0_9BACT</name>
<dbReference type="Proteomes" id="UP000233256">
    <property type="component" value="Unassembled WGS sequence"/>
</dbReference>
<gene>
    <name evidence="2" type="ORF">CVV64_07550</name>
</gene>
<dbReference type="InterPro" id="IPR011051">
    <property type="entry name" value="RmlC_Cupin_sf"/>
</dbReference>
<dbReference type="InterPro" id="IPR008579">
    <property type="entry name" value="UGlyAH_Cupin_dom"/>
</dbReference>
<organism evidence="2 3">
    <name type="scientific">Candidatus Wallbacteria bacterium HGW-Wallbacteria-1</name>
    <dbReference type="NCBI Taxonomy" id="2013854"/>
    <lineage>
        <taxon>Bacteria</taxon>
        <taxon>Candidatus Walliibacteriota</taxon>
    </lineage>
</organism>
<feature type="domain" description="(S)-ureidoglycine aminohydrolase cupin" evidence="1">
    <location>
        <begin position="21"/>
        <end position="89"/>
    </location>
</feature>
<dbReference type="AlphaFoldDB" id="A0A2N1PQV0"/>
<dbReference type="PANTHER" id="PTHR33271">
    <property type="entry name" value="OS04G0445200 PROTEIN"/>
    <property type="match status" value="1"/>
</dbReference>
<proteinExistence type="predicted"/>
<dbReference type="CDD" id="cd02227">
    <property type="entry name" value="cupin_TM1112-like"/>
    <property type="match status" value="1"/>
</dbReference>
<reference evidence="2 3" key="1">
    <citation type="journal article" date="2017" name="ISME J.">
        <title>Potential for microbial H2 and metal transformations associated with novel bacteria and archaea in deep terrestrial subsurface sediments.</title>
        <authorList>
            <person name="Hernsdorf A.W."/>
            <person name="Amano Y."/>
            <person name="Miyakawa K."/>
            <person name="Ise K."/>
            <person name="Suzuki Y."/>
            <person name="Anantharaman K."/>
            <person name="Probst A."/>
            <person name="Burstein D."/>
            <person name="Thomas B.C."/>
            <person name="Banfield J.F."/>
        </authorList>
    </citation>
    <scope>NUCLEOTIDE SEQUENCE [LARGE SCALE GENOMIC DNA]</scope>
    <source>
        <strain evidence="2">HGW-Wallbacteria-1</strain>
    </source>
</reference>
<dbReference type="SUPFAM" id="SSF51182">
    <property type="entry name" value="RmlC-like cupins"/>
    <property type="match status" value="1"/>
</dbReference>
<comment type="caution">
    <text evidence="2">The sequence shown here is derived from an EMBL/GenBank/DDBJ whole genome shotgun (WGS) entry which is preliminary data.</text>
</comment>
<dbReference type="Pfam" id="PF05899">
    <property type="entry name" value="Cupin_3"/>
    <property type="match status" value="1"/>
</dbReference>
<accession>A0A2N1PQV0</accession>
<evidence type="ECO:0000313" key="2">
    <source>
        <dbReference type="EMBL" id="PKK90725.1"/>
    </source>
</evidence>